<gene>
    <name evidence="10" type="ORF">BVC80_1133g6</name>
</gene>
<dbReference type="AlphaFoldDB" id="A0A200Q2V6"/>
<dbReference type="FunCoup" id="A0A200Q2V6">
    <property type="interactions" value="34"/>
</dbReference>
<dbReference type="OrthoDB" id="7729168at2759"/>
<dbReference type="EMBL" id="MVGT01003279">
    <property type="protein sequence ID" value="OVA04782.1"/>
    <property type="molecule type" value="Genomic_DNA"/>
</dbReference>
<comment type="caution">
    <text evidence="10">The sequence shown here is derived from an EMBL/GenBank/DDBJ whole genome shotgun (WGS) entry which is preliminary data.</text>
</comment>
<protein>
    <submittedName>
        <fullName evidence="10">Ankyrin repeat</fullName>
    </submittedName>
</protein>
<dbReference type="InterPro" id="IPR026961">
    <property type="entry name" value="PGG_dom"/>
</dbReference>
<feature type="repeat" description="ANK" evidence="7">
    <location>
        <begin position="71"/>
        <end position="103"/>
    </location>
</feature>
<comment type="subcellular location">
    <subcellularLocation>
        <location evidence="1">Membrane</location>
        <topology evidence="1">Multi-pass membrane protein</topology>
    </subcellularLocation>
</comment>
<feature type="transmembrane region" description="Helical" evidence="8">
    <location>
        <begin position="369"/>
        <end position="392"/>
    </location>
</feature>
<accession>A0A200Q2V6</accession>
<dbReference type="PANTHER" id="PTHR24186">
    <property type="entry name" value="PROTEIN PHOSPHATASE 1 REGULATORY SUBUNIT"/>
    <property type="match status" value="1"/>
</dbReference>
<feature type="transmembrane region" description="Helical" evidence="8">
    <location>
        <begin position="449"/>
        <end position="470"/>
    </location>
</feature>
<evidence type="ECO:0000313" key="11">
    <source>
        <dbReference type="Proteomes" id="UP000195402"/>
    </source>
</evidence>
<dbReference type="Pfam" id="PF00023">
    <property type="entry name" value="Ank"/>
    <property type="match status" value="1"/>
</dbReference>
<dbReference type="GO" id="GO:0005886">
    <property type="term" value="C:plasma membrane"/>
    <property type="evidence" value="ECO:0007669"/>
    <property type="project" value="TreeGrafter"/>
</dbReference>
<feature type="transmembrane region" description="Helical" evidence="8">
    <location>
        <begin position="404"/>
        <end position="429"/>
    </location>
</feature>
<dbReference type="InterPro" id="IPR002110">
    <property type="entry name" value="Ankyrin_rpt"/>
</dbReference>
<name>A0A200Q2V6_MACCD</name>
<dbReference type="InterPro" id="IPR036770">
    <property type="entry name" value="Ankyrin_rpt-contain_sf"/>
</dbReference>
<reference evidence="10 11" key="1">
    <citation type="journal article" date="2017" name="Mol. Plant">
        <title>The Genome of Medicinal Plant Macleaya cordata Provides New Insights into Benzylisoquinoline Alkaloids Metabolism.</title>
        <authorList>
            <person name="Liu X."/>
            <person name="Liu Y."/>
            <person name="Huang P."/>
            <person name="Ma Y."/>
            <person name="Qing Z."/>
            <person name="Tang Q."/>
            <person name="Cao H."/>
            <person name="Cheng P."/>
            <person name="Zheng Y."/>
            <person name="Yuan Z."/>
            <person name="Zhou Y."/>
            <person name="Liu J."/>
            <person name="Tang Z."/>
            <person name="Zhuo Y."/>
            <person name="Zhang Y."/>
            <person name="Yu L."/>
            <person name="Huang J."/>
            <person name="Yang P."/>
            <person name="Peng Q."/>
            <person name="Zhang J."/>
            <person name="Jiang W."/>
            <person name="Zhang Z."/>
            <person name="Lin K."/>
            <person name="Ro D.K."/>
            <person name="Chen X."/>
            <person name="Xiong X."/>
            <person name="Shang Y."/>
            <person name="Huang S."/>
            <person name="Zeng J."/>
        </authorList>
    </citation>
    <scope>NUCLEOTIDE SEQUENCE [LARGE SCALE GENOMIC DNA]</scope>
    <source>
        <strain evidence="11">cv. BLH2017</strain>
        <tissue evidence="10">Root</tissue>
    </source>
</reference>
<keyword evidence="3" id="KW-0677">Repeat</keyword>
<proteinExistence type="predicted"/>
<feature type="repeat" description="ANK" evidence="7">
    <location>
        <begin position="181"/>
        <end position="202"/>
    </location>
</feature>
<keyword evidence="4 8" id="KW-1133">Transmembrane helix</keyword>
<dbReference type="PROSITE" id="PS50088">
    <property type="entry name" value="ANK_REPEAT"/>
    <property type="match status" value="3"/>
</dbReference>
<evidence type="ECO:0000256" key="1">
    <source>
        <dbReference type="ARBA" id="ARBA00004141"/>
    </source>
</evidence>
<dbReference type="InParanoid" id="A0A200Q2V6"/>
<evidence type="ECO:0000313" key="10">
    <source>
        <dbReference type="EMBL" id="OVA04782.1"/>
    </source>
</evidence>
<feature type="repeat" description="ANK" evidence="7">
    <location>
        <begin position="105"/>
        <end position="127"/>
    </location>
</feature>
<dbReference type="PROSITE" id="PS50297">
    <property type="entry name" value="ANK_REP_REGION"/>
    <property type="match status" value="3"/>
</dbReference>
<dbReference type="PANTHER" id="PTHR24186:SF37">
    <property type="entry name" value="PGG DOMAIN-CONTAINING PROTEIN"/>
    <property type="match status" value="1"/>
</dbReference>
<evidence type="ECO:0000256" key="7">
    <source>
        <dbReference type="PROSITE-ProRule" id="PRU00023"/>
    </source>
</evidence>
<evidence type="ECO:0000256" key="3">
    <source>
        <dbReference type="ARBA" id="ARBA00022737"/>
    </source>
</evidence>
<feature type="domain" description="PGG" evidence="9">
    <location>
        <begin position="286"/>
        <end position="323"/>
    </location>
</feature>
<dbReference type="Pfam" id="PF13962">
    <property type="entry name" value="PGG"/>
    <property type="match status" value="2"/>
</dbReference>
<keyword evidence="6 8" id="KW-0472">Membrane</keyword>
<evidence type="ECO:0000259" key="9">
    <source>
        <dbReference type="Pfam" id="PF13962"/>
    </source>
</evidence>
<dbReference type="Proteomes" id="UP000195402">
    <property type="component" value="Unassembled WGS sequence"/>
</dbReference>
<evidence type="ECO:0000256" key="8">
    <source>
        <dbReference type="SAM" id="Phobius"/>
    </source>
</evidence>
<evidence type="ECO:0000256" key="6">
    <source>
        <dbReference type="ARBA" id="ARBA00023136"/>
    </source>
</evidence>
<dbReference type="Gene3D" id="1.25.40.20">
    <property type="entry name" value="Ankyrin repeat-containing domain"/>
    <property type="match status" value="2"/>
</dbReference>
<organism evidence="10 11">
    <name type="scientific">Macleaya cordata</name>
    <name type="common">Five-seeded plume-poppy</name>
    <name type="synonym">Bocconia cordata</name>
    <dbReference type="NCBI Taxonomy" id="56857"/>
    <lineage>
        <taxon>Eukaryota</taxon>
        <taxon>Viridiplantae</taxon>
        <taxon>Streptophyta</taxon>
        <taxon>Embryophyta</taxon>
        <taxon>Tracheophyta</taxon>
        <taxon>Spermatophyta</taxon>
        <taxon>Magnoliopsida</taxon>
        <taxon>Ranunculales</taxon>
        <taxon>Papaveraceae</taxon>
        <taxon>Papaveroideae</taxon>
        <taxon>Macleaya</taxon>
    </lineage>
</organism>
<dbReference type="Pfam" id="PF12796">
    <property type="entry name" value="Ank_2"/>
    <property type="match status" value="2"/>
</dbReference>
<sequence>MERKVYEASLGGNVNSLMELLEEDPLVLDRSVLTGFYETPLHIAAMRGHVDFATKLLSIKPDLASELDSSHGFCPLHLASTKKDVEMVKVLLEANPDVCSVTDQDGRTPLHLAAMKGRVEIMKLLIQTRPETIQFLSDRRETILHLCVKHNRLDALKLLVEYLAGVPTDEESISVNSKDDDGNTILHLAVARRQMKMIKYLLLDRNIGVELNAINKKGFTAMDILTQSETRGLKDMEIEDLFQDAGAKLLRAAASRRQSGDKDIQKVQLVPWNKKSYDDEDEQYDKWLKQKQNTLMVVASLIAAMAFQGGLNPPGGLWQGNADEDRTYNTTNYSINENIHNGSPNTSTSPPSPFRLAGTSVMAQIKHDYYIQFMSFNTIGFLASLSIIFLLISGLHIKRKSFVGLLMGVLWVSITFMALTYLVAVTCLFSRTHHHHHHHQGDISSRPTAVTYTLLVWFGLLGLVLLVHIIRFISRLLGGDASWLLTKLEILKKKLNPAERSGGAADPSSII</sequence>
<dbReference type="SMART" id="SM00248">
    <property type="entry name" value="ANK"/>
    <property type="match status" value="5"/>
</dbReference>
<keyword evidence="5 7" id="KW-0040">ANK repeat</keyword>
<keyword evidence="11" id="KW-1185">Reference proteome</keyword>
<dbReference type="OMA" id="NKFCAWL"/>
<feature type="domain" description="PGG" evidence="9">
    <location>
        <begin position="356"/>
        <end position="426"/>
    </location>
</feature>
<dbReference type="STRING" id="56857.A0A200Q2V6"/>
<dbReference type="SUPFAM" id="SSF48403">
    <property type="entry name" value="Ankyrin repeat"/>
    <property type="match status" value="1"/>
</dbReference>
<evidence type="ECO:0000256" key="4">
    <source>
        <dbReference type="ARBA" id="ARBA00022989"/>
    </source>
</evidence>
<evidence type="ECO:0000256" key="2">
    <source>
        <dbReference type="ARBA" id="ARBA00022692"/>
    </source>
</evidence>
<keyword evidence="2 8" id="KW-0812">Transmembrane</keyword>
<evidence type="ECO:0000256" key="5">
    <source>
        <dbReference type="ARBA" id="ARBA00023043"/>
    </source>
</evidence>